<name>A0A7W9V3E5_9ACTN</name>
<comment type="caution">
    <text evidence="1">The sequence shown here is derived from an EMBL/GenBank/DDBJ whole genome shotgun (WGS) entry which is preliminary data.</text>
</comment>
<accession>A0A7W9V3E5</accession>
<evidence type="ECO:0000313" key="1">
    <source>
        <dbReference type="EMBL" id="MBB5940216.1"/>
    </source>
</evidence>
<evidence type="ECO:0008006" key="3">
    <source>
        <dbReference type="Google" id="ProtNLM"/>
    </source>
</evidence>
<sequence length="136" mass="15525">MRDLRKGDQPLRLLAYSLVPSPRARPDEDWGTLQAEAEQHGYAIGARLHDVAVPVPTTYFFASRTSRSVYTPPWQRPGWREVERQLRDGLAEGVVVLDRHNISCDDDEYHAVIMRLGEQYRAFVHLVISEEPSAPT</sequence>
<evidence type="ECO:0000313" key="2">
    <source>
        <dbReference type="Proteomes" id="UP000588098"/>
    </source>
</evidence>
<protein>
    <recommendedName>
        <fullName evidence="3">Resolvase/invertase-type recombinase catalytic domain-containing protein</fullName>
    </recommendedName>
</protein>
<reference evidence="1 2" key="1">
    <citation type="submission" date="2020-08" db="EMBL/GenBank/DDBJ databases">
        <title>Genomic Encyclopedia of Type Strains, Phase III (KMG-III): the genomes of soil and plant-associated and newly described type strains.</title>
        <authorList>
            <person name="Whitman W."/>
        </authorList>
    </citation>
    <scope>NUCLEOTIDE SEQUENCE [LARGE SCALE GENOMIC DNA]</scope>
    <source>
        <strain evidence="1 2">CECT 8305</strain>
    </source>
</reference>
<dbReference type="RefSeq" id="WP_246495843.1">
    <property type="nucleotide sequence ID" value="NZ_JACHJL010000036.1"/>
</dbReference>
<organism evidence="1 2">
    <name type="scientific">Streptomyces zagrosensis</name>
    <dbReference type="NCBI Taxonomy" id="1042984"/>
    <lineage>
        <taxon>Bacteria</taxon>
        <taxon>Bacillati</taxon>
        <taxon>Actinomycetota</taxon>
        <taxon>Actinomycetes</taxon>
        <taxon>Kitasatosporales</taxon>
        <taxon>Streptomycetaceae</taxon>
        <taxon>Streptomyces</taxon>
    </lineage>
</organism>
<keyword evidence="2" id="KW-1185">Reference proteome</keyword>
<gene>
    <name evidence="1" type="ORF">FHS42_007314</name>
</gene>
<dbReference type="AlphaFoldDB" id="A0A7W9V3E5"/>
<dbReference type="EMBL" id="JACHJL010000036">
    <property type="protein sequence ID" value="MBB5940216.1"/>
    <property type="molecule type" value="Genomic_DNA"/>
</dbReference>
<dbReference type="Proteomes" id="UP000588098">
    <property type="component" value="Unassembled WGS sequence"/>
</dbReference>
<proteinExistence type="predicted"/>